<gene>
    <name evidence="1" type="ordered locus">Spiaf_1120</name>
    <name evidence="2" type="ordered locus">Spiaf_1126</name>
</gene>
<accession>H9UI64</accession>
<dbReference type="RefSeq" id="WP_014455199.1">
    <property type="nucleotide sequence ID" value="NC_017098.1"/>
</dbReference>
<evidence type="ECO:0000313" key="2">
    <source>
        <dbReference type="EMBL" id="AFG37212.1"/>
    </source>
</evidence>
<dbReference type="KEGG" id="sfc:Spiaf_1120"/>
<reference evidence="3" key="2">
    <citation type="journal article" date="2013" name="Stand. Genomic Sci.">
        <title>Complete genome sequence of the halophilic bacterium Spirochaeta africana type strain (Z-7692(T)) from the alkaline Lake Magadi in the East African Rift.</title>
        <authorList>
            <person name="Liolos K."/>
            <person name="Abt B."/>
            <person name="Scheuner C."/>
            <person name="Teshima H."/>
            <person name="Held B."/>
            <person name="Lapidus A."/>
            <person name="Nolan M."/>
            <person name="Lucas S."/>
            <person name="Deshpande S."/>
            <person name="Cheng J.F."/>
            <person name="Tapia R."/>
            <person name="Goodwin L.A."/>
            <person name="Pitluck S."/>
            <person name="Pagani I."/>
            <person name="Ivanova N."/>
            <person name="Mavromatis K."/>
            <person name="Mikhailova N."/>
            <person name="Huntemann M."/>
            <person name="Pati A."/>
            <person name="Chen A."/>
            <person name="Palaniappan K."/>
            <person name="Land M."/>
            <person name="Rohde M."/>
            <person name="Tindall B.J."/>
            <person name="Detter J.C."/>
            <person name="Goker M."/>
            <person name="Bristow J."/>
            <person name="Eisen J.A."/>
            <person name="Markowitz V."/>
            <person name="Hugenholtz P."/>
            <person name="Woyke T."/>
            <person name="Klenk H.P."/>
            <person name="Kyrpides N.C."/>
        </authorList>
    </citation>
    <scope>NUCLEOTIDE SEQUENCE</scope>
    <source>
        <strain evidence="3">ATCC 700263 / DSM 8902 / Z-7692</strain>
    </source>
</reference>
<dbReference type="AlphaFoldDB" id="H9UI64"/>
<sequence>MTTALADLAAHFEHIDTAHYKDSQIFVFDSRFEGDHQEPIPAEVFESTVTGTKRIIDTWTNGFGKYVLLSDSLQVAICLDIRPEAEHEADTIAAIEHVRPLSEFNNLVAEAQEFADENPNHYRTFEWQPDFYTLFSQHEEVRYMLEIVEV</sequence>
<dbReference type="KEGG" id="sfc:Spiaf_1126"/>
<reference evidence="1" key="1">
    <citation type="submission" date="2012-03" db="EMBL/GenBank/DDBJ databases">
        <title>The complete genome of Spirochaeta africana DSM 8902.</title>
        <authorList>
            <consortium name="US DOE Joint Genome Institute (JGI-PGF)"/>
            <person name="Lucas S."/>
            <person name="Copeland A."/>
            <person name="Lapidus A."/>
            <person name="Goodwin L."/>
            <person name="Pitluck S."/>
            <person name="Peters L."/>
            <person name="Mikhailova N."/>
            <person name="Teshima H."/>
            <person name="Kyrpides N."/>
            <person name="Mavromatis K."/>
            <person name="Pagani I."/>
            <person name="Ivanova N."/>
            <person name="Ovchinnikova G."/>
            <person name="Zeytun A."/>
            <person name="Detter J.C."/>
            <person name="Han C."/>
            <person name="Land M."/>
            <person name="Hauser L."/>
            <person name="Markowitz V."/>
            <person name="Cheng J.-F."/>
            <person name="Hugenholtz P."/>
            <person name="Woyke T."/>
            <person name="Wu D."/>
            <person name="Tindall B."/>
            <person name="Pomrenke H."/>
            <person name="Brambilla E."/>
            <person name="Klenk H.-P."/>
            <person name="Eisen J.A."/>
        </authorList>
    </citation>
    <scope>NUCLEOTIDE SEQUENCE</scope>
    <source>
        <strain evidence="1">DSM 8902</strain>
    </source>
</reference>
<proteinExistence type="predicted"/>
<organism evidence="1 3">
    <name type="scientific">Spirochaeta africana (strain ATCC 700263 / DSM 8902 / Z-7692)</name>
    <dbReference type="NCBI Taxonomy" id="889378"/>
    <lineage>
        <taxon>Bacteria</taxon>
        <taxon>Pseudomonadati</taxon>
        <taxon>Spirochaetota</taxon>
        <taxon>Spirochaetia</taxon>
        <taxon>Spirochaetales</taxon>
        <taxon>Spirochaetaceae</taxon>
        <taxon>Spirochaeta</taxon>
    </lineage>
</organism>
<name>H9UI64_SPIAZ</name>
<protein>
    <submittedName>
        <fullName evidence="1">Uncharacterized protein</fullName>
    </submittedName>
</protein>
<keyword evidence="3" id="KW-1185">Reference proteome</keyword>
<dbReference type="Proteomes" id="UP000007383">
    <property type="component" value="Chromosome"/>
</dbReference>
<dbReference type="EMBL" id="CP003282">
    <property type="protein sequence ID" value="AFG37212.1"/>
    <property type="molecule type" value="Genomic_DNA"/>
</dbReference>
<dbReference type="EMBL" id="CP003282">
    <property type="protein sequence ID" value="AFG37207.1"/>
    <property type="molecule type" value="Genomic_DNA"/>
</dbReference>
<evidence type="ECO:0000313" key="3">
    <source>
        <dbReference type="Proteomes" id="UP000007383"/>
    </source>
</evidence>
<evidence type="ECO:0000313" key="1">
    <source>
        <dbReference type="EMBL" id="AFG37207.1"/>
    </source>
</evidence>
<dbReference type="STRING" id="889378.Spiaf_1120"/>
<dbReference type="PATRIC" id="fig|889378.3.peg.1121"/>
<dbReference type="HOGENOM" id="CLU_1739381_0_0_12"/>